<protein>
    <recommendedName>
        <fullName evidence="6">Benzyl alcohol O-benzoyltransferase</fullName>
    </recommendedName>
</protein>
<evidence type="ECO:0000256" key="1">
    <source>
        <dbReference type="ARBA" id="ARBA00009861"/>
    </source>
</evidence>
<evidence type="ECO:0000256" key="2">
    <source>
        <dbReference type="ARBA" id="ARBA00022679"/>
    </source>
</evidence>
<dbReference type="GO" id="GO:0016740">
    <property type="term" value="F:transferase activity"/>
    <property type="evidence" value="ECO:0007669"/>
    <property type="project" value="UniProtKB-KW"/>
</dbReference>
<dbReference type="Pfam" id="PF02458">
    <property type="entry name" value="Transferase"/>
    <property type="match status" value="1"/>
</dbReference>
<dbReference type="Proteomes" id="UP001054252">
    <property type="component" value="Unassembled WGS sequence"/>
</dbReference>
<dbReference type="InterPro" id="IPR023213">
    <property type="entry name" value="CAT-like_dom_sf"/>
</dbReference>
<proteinExistence type="inferred from homology"/>
<feature type="compositionally biased region" description="Low complexity" evidence="3">
    <location>
        <begin position="1"/>
        <end position="13"/>
    </location>
</feature>
<dbReference type="EMBL" id="BPVZ01000009">
    <property type="protein sequence ID" value="GKU95993.1"/>
    <property type="molecule type" value="Genomic_DNA"/>
</dbReference>
<evidence type="ECO:0000256" key="3">
    <source>
        <dbReference type="SAM" id="MobiDB-lite"/>
    </source>
</evidence>
<name>A0AAV5I4F4_9ROSI</name>
<keyword evidence="2" id="KW-0808">Transferase</keyword>
<dbReference type="PANTHER" id="PTHR31147">
    <property type="entry name" value="ACYL TRANSFERASE 4"/>
    <property type="match status" value="1"/>
</dbReference>
<reference evidence="4 5" key="1">
    <citation type="journal article" date="2021" name="Commun. Biol.">
        <title>The genome of Shorea leprosula (Dipterocarpaceae) highlights the ecological relevance of drought in aseasonal tropical rainforests.</title>
        <authorList>
            <person name="Ng K.K.S."/>
            <person name="Kobayashi M.J."/>
            <person name="Fawcett J.A."/>
            <person name="Hatakeyama M."/>
            <person name="Paape T."/>
            <person name="Ng C.H."/>
            <person name="Ang C.C."/>
            <person name="Tnah L.H."/>
            <person name="Lee C.T."/>
            <person name="Nishiyama T."/>
            <person name="Sese J."/>
            <person name="O'Brien M.J."/>
            <person name="Copetti D."/>
            <person name="Mohd Noor M.I."/>
            <person name="Ong R.C."/>
            <person name="Putra M."/>
            <person name="Sireger I.Z."/>
            <person name="Indrioko S."/>
            <person name="Kosugi Y."/>
            <person name="Izuno A."/>
            <person name="Isagi Y."/>
            <person name="Lee S.L."/>
            <person name="Shimizu K.K."/>
        </authorList>
    </citation>
    <scope>NUCLEOTIDE SEQUENCE [LARGE SCALE GENOMIC DNA]</scope>
    <source>
        <strain evidence="4">214</strain>
    </source>
</reference>
<dbReference type="InterPro" id="IPR050898">
    <property type="entry name" value="Plant_acyltransferase"/>
</dbReference>
<comment type="caution">
    <text evidence="4">The sequence shown here is derived from an EMBL/GenBank/DDBJ whole genome shotgun (WGS) entry which is preliminary data.</text>
</comment>
<dbReference type="AlphaFoldDB" id="A0AAV5I4F4"/>
<keyword evidence="5" id="KW-1185">Reference proteome</keyword>
<gene>
    <name evidence="4" type="ORF">SLEP1_g9278</name>
</gene>
<evidence type="ECO:0008006" key="6">
    <source>
        <dbReference type="Google" id="ProtNLM"/>
    </source>
</evidence>
<sequence>MSKSSSSPVFSVKRQGPELVTPAKPTPRESIYVSDIDGQQSLLFQIPFIMFYPARNPPMKGKDPVMVIKDALSKALVCYYPFAGRIREGPNQKLFVDCTGEGVLFIEADADITLDQLGHAILPPFPCIEELLFDVSGSSNIVGCPLLLIQVTRLICGGFIFAVRLNHVMADSLGLVQFFKAIAEIAKGADKPSLPPVWKREIFTGRNPPNVTCPHPAYDKVTHTTAGLEEINMESAENLVQRCFFFGPKEIRSIRSHLPPHLRASTSTFDVLTSCLWRSRTVALELNPHETVRVSWVSNARLNRALQVPAGYYGNAFTFIAAGSTAEHLCKNPLGYALELVKKKKTQIISEEYLRSFIDLMSIKERSKCDTSILNLVVVDARAGFEEVDFGWGEAVYGGVTGNITFASIFSRARNSEGEEGIVVPIWLPPLVMERFEQELQKMTHEAVDDSYSQKYKRIPSKM</sequence>
<accession>A0AAV5I4F4</accession>
<feature type="region of interest" description="Disordered" evidence="3">
    <location>
        <begin position="1"/>
        <end position="24"/>
    </location>
</feature>
<dbReference type="PANTHER" id="PTHR31147:SF66">
    <property type="entry name" value="OS05G0315700 PROTEIN"/>
    <property type="match status" value="1"/>
</dbReference>
<evidence type="ECO:0000313" key="5">
    <source>
        <dbReference type="Proteomes" id="UP001054252"/>
    </source>
</evidence>
<evidence type="ECO:0000313" key="4">
    <source>
        <dbReference type="EMBL" id="GKU95993.1"/>
    </source>
</evidence>
<comment type="similarity">
    <text evidence="1">Belongs to the plant acyltransferase family.</text>
</comment>
<organism evidence="4 5">
    <name type="scientific">Rubroshorea leprosula</name>
    <dbReference type="NCBI Taxonomy" id="152421"/>
    <lineage>
        <taxon>Eukaryota</taxon>
        <taxon>Viridiplantae</taxon>
        <taxon>Streptophyta</taxon>
        <taxon>Embryophyta</taxon>
        <taxon>Tracheophyta</taxon>
        <taxon>Spermatophyta</taxon>
        <taxon>Magnoliopsida</taxon>
        <taxon>eudicotyledons</taxon>
        <taxon>Gunneridae</taxon>
        <taxon>Pentapetalae</taxon>
        <taxon>rosids</taxon>
        <taxon>malvids</taxon>
        <taxon>Malvales</taxon>
        <taxon>Dipterocarpaceae</taxon>
        <taxon>Rubroshorea</taxon>
    </lineage>
</organism>
<dbReference type="Gene3D" id="3.30.559.10">
    <property type="entry name" value="Chloramphenicol acetyltransferase-like domain"/>
    <property type="match status" value="2"/>
</dbReference>